<accession>A0A1B9IHG8</accession>
<reference evidence="2" key="2">
    <citation type="submission" date="2013-12" db="EMBL/GenBank/DDBJ databases">
        <title>Evolution of pathogenesis and genome organization in the Tremellales.</title>
        <authorList>
            <person name="Cuomo C."/>
            <person name="Litvintseva A."/>
            <person name="Heitman J."/>
            <person name="Chen Y."/>
            <person name="Sun S."/>
            <person name="Springer D."/>
            <person name="Dromer F."/>
            <person name="Young S."/>
            <person name="Zeng Q."/>
            <person name="Chapman S."/>
            <person name="Gujja S."/>
            <person name="Saif S."/>
            <person name="Birren B."/>
        </authorList>
    </citation>
    <scope>NUCLEOTIDE SEQUENCE [LARGE SCALE GENOMIC DNA]</scope>
    <source>
        <strain evidence="2">CBS 10435</strain>
    </source>
</reference>
<dbReference type="Proteomes" id="UP000092583">
    <property type="component" value="Unassembled WGS sequence"/>
</dbReference>
<evidence type="ECO:0008006" key="3">
    <source>
        <dbReference type="Google" id="ProtNLM"/>
    </source>
</evidence>
<protein>
    <recommendedName>
        <fullName evidence="3">Protein kinase domain-containing protein</fullName>
    </recommendedName>
</protein>
<sequence length="353" mass="40194">MAKLLSDNLRLKFEPGALSKQPRQEERISDPNLLWQPESIVLRRTCHLENPQAAIDPDLAEALLKDRKGEEISPTDGRARSLITSIMSTPSSSFKPPEPITTAASLSTASAPMANVITVPKATDESSKPTLVTATRYIGRNHLWDSYRATVNDPSDPVHPRQVILQLSVLQRFPRKCQIDRPAYCDRIERFSIAQAKKGVEREAWFYQKYAPLLNKVNNIVPNYIGTFHCKHPCREDSPTRIDLYAMILDEPGELLGSAWQDIHCPSISSNIWRKVYELYDFLHSHQIIHNTELVALNIFYDKKTGKVRIANFFDALVLASDNYEPGERAELKAQRFLRHEKARIALGRRIID</sequence>
<dbReference type="OrthoDB" id="2566101at2759"/>
<gene>
    <name evidence="1" type="ORF">L486_07631</name>
</gene>
<evidence type="ECO:0000313" key="2">
    <source>
        <dbReference type="Proteomes" id="UP000092583"/>
    </source>
</evidence>
<organism evidence="1 2">
    <name type="scientific">Kwoniella mangroviensis CBS 10435</name>
    <dbReference type="NCBI Taxonomy" id="1331196"/>
    <lineage>
        <taxon>Eukaryota</taxon>
        <taxon>Fungi</taxon>
        <taxon>Dikarya</taxon>
        <taxon>Basidiomycota</taxon>
        <taxon>Agaricomycotina</taxon>
        <taxon>Tremellomycetes</taxon>
        <taxon>Tremellales</taxon>
        <taxon>Cryptococcaceae</taxon>
        <taxon>Kwoniella</taxon>
    </lineage>
</organism>
<name>A0A1B9IHG8_9TREE</name>
<dbReference type="EMBL" id="KI669468">
    <property type="protein sequence ID" value="OCF54975.1"/>
    <property type="molecule type" value="Genomic_DNA"/>
</dbReference>
<reference evidence="1 2" key="1">
    <citation type="submission" date="2013-07" db="EMBL/GenBank/DDBJ databases">
        <title>The Genome Sequence of Kwoniella mangroviensis CBS10435.</title>
        <authorList>
            <consortium name="The Broad Institute Genome Sequencing Platform"/>
            <person name="Cuomo C."/>
            <person name="Litvintseva A."/>
            <person name="Chen Y."/>
            <person name="Heitman J."/>
            <person name="Sun S."/>
            <person name="Springer D."/>
            <person name="Dromer F."/>
            <person name="Young S.K."/>
            <person name="Zeng Q."/>
            <person name="Gargeya S."/>
            <person name="Fitzgerald M."/>
            <person name="Abouelleil A."/>
            <person name="Alvarado L."/>
            <person name="Berlin A.M."/>
            <person name="Chapman S.B."/>
            <person name="Dewar J."/>
            <person name="Goldberg J."/>
            <person name="Griggs A."/>
            <person name="Gujja S."/>
            <person name="Hansen M."/>
            <person name="Howarth C."/>
            <person name="Imamovic A."/>
            <person name="Larimer J."/>
            <person name="McCowan C."/>
            <person name="Murphy C."/>
            <person name="Pearson M."/>
            <person name="Priest M."/>
            <person name="Roberts A."/>
            <person name="Saif S."/>
            <person name="Shea T."/>
            <person name="Sykes S."/>
            <person name="Wortman J."/>
            <person name="Nusbaum C."/>
            <person name="Birren B."/>
        </authorList>
    </citation>
    <scope>NUCLEOTIDE SEQUENCE [LARGE SCALE GENOMIC DNA]</scope>
    <source>
        <strain evidence="1 2">CBS 10435</strain>
    </source>
</reference>
<dbReference type="AlphaFoldDB" id="A0A1B9IHG8"/>
<keyword evidence="2" id="KW-1185">Reference proteome</keyword>
<proteinExistence type="predicted"/>
<evidence type="ECO:0000313" key="1">
    <source>
        <dbReference type="EMBL" id="OCF54975.1"/>
    </source>
</evidence>